<organism evidence="1 2">
    <name type="scientific">Coniosporium uncinatum</name>
    <dbReference type="NCBI Taxonomy" id="93489"/>
    <lineage>
        <taxon>Eukaryota</taxon>
        <taxon>Fungi</taxon>
        <taxon>Dikarya</taxon>
        <taxon>Ascomycota</taxon>
        <taxon>Pezizomycotina</taxon>
        <taxon>Dothideomycetes</taxon>
        <taxon>Dothideomycetes incertae sedis</taxon>
        <taxon>Coniosporium</taxon>
    </lineage>
</organism>
<proteinExistence type="predicted"/>
<sequence length="148" mass="15270">TPTPASRRALTPRSTRRSANKSHTTPSRSGLGIGLGLAAPAPMTPFTAQLNQLLSDGIGSSPSRLFNFSDLPTFTTPERNGGGGFDFGDLGNFSGGELFGSELPGSASRSGGAGENSGGGTRFSLYEDPPEGEREAEGLLNSDMFAEE</sequence>
<evidence type="ECO:0000313" key="1">
    <source>
        <dbReference type="EMBL" id="KAK3045373.1"/>
    </source>
</evidence>
<dbReference type="EMBL" id="JAWDJW010010710">
    <property type="protein sequence ID" value="KAK3045373.1"/>
    <property type="molecule type" value="Genomic_DNA"/>
</dbReference>
<evidence type="ECO:0000313" key="2">
    <source>
        <dbReference type="Proteomes" id="UP001186974"/>
    </source>
</evidence>
<protein>
    <submittedName>
        <fullName evidence="1">Uncharacterized protein</fullName>
    </submittedName>
</protein>
<keyword evidence="2" id="KW-1185">Reference proteome</keyword>
<accession>A0ACC3CVU3</accession>
<gene>
    <name evidence="1" type="ORF">LTS18_013930</name>
</gene>
<name>A0ACC3CVU3_9PEZI</name>
<dbReference type="Proteomes" id="UP001186974">
    <property type="component" value="Unassembled WGS sequence"/>
</dbReference>
<comment type="caution">
    <text evidence="1">The sequence shown here is derived from an EMBL/GenBank/DDBJ whole genome shotgun (WGS) entry which is preliminary data.</text>
</comment>
<reference evidence="1" key="1">
    <citation type="submission" date="2024-09" db="EMBL/GenBank/DDBJ databases">
        <title>Black Yeasts Isolated from many extreme environments.</title>
        <authorList>
            <person name="Coleine C."/>
            <person name="Stajich J.E."/>
            <person name="Selbmann L."/>
        </authorList>
    </citation>
    <scope>NUCLEOTIDE SEQUENCE</scope>
    <source>
        <strain evidence="1">CCFEE 5737</strain>
    </source>
</reference>
<feature type="non-terminal residue" evidence="1">
    <location>
        <position position="1"/>
    </location>
</feature>